<dbReference type="Pfam" id="PF07969">
    <property type="entry name" value="Amidohydro_3"/>
    <property type="match status" value="1"/>
</dbReference>
<evidence type="ECO:0000313" key="2">
    <source>
        <dbReference type="EMBL" id="MFC0557947.1"/>
    </source>
</evidence>
<dbReference type="Gene3D" id="2.30.40.10">
    <property type="entry name" value="Urease, subunit C, domain 1"/>
    <property type="match status" value="1"/>
</dbReference>
<dbReference type="EMBL" id="JBHLTR010000003">
    <property type="protein sequence ID" value="MFC0557947.1"/>
    <property type="molecule type" value="Genomic_DNA"/>
</dbReference>
<keyword evidence="3" id="KW-1185">Reference proteome</keyword>
<dbReference type="GO" id="GO:0016787">
    <property type="term" value="F:hydrolase activity"/>
    <property type="evidence" value="ECO:0007669"/>
    <property type="project" value="UniProtKB-KW"/>
</dbReference>
<dbReference type="PANTHER" id="PTHR22642:SF2">
    <property type="entry name" value="PROTEIN LONG AFTER FAR-RED 3"/>
    <property type="match status" value="1"/>
</dbReference>
<comment type="caution">
    <text evidence="2">The sequence shown here is derived from an EMBL/GenBank/DDBJ whole genome shotgun (WGS) entry which is preliminary data.</text>
</comment>
<accession>A0ABV6NCJ2</accession>
<dbReference type="RefSeq" id="WP_273843549.1">
    <property type="nucleotide sequence ID" value="NZ_JAQQWT010000006.1"/>
</dbReference>
<dbReference type="Proteomes" id="UP001589833">
    <property type="component" value="Unassembled WGS sequence"/>
</dbReference>
<organism evidence="2 3">
    <name type="scientific">Halalkalibacter alkalisediminis</name>
    <dbReference type="NCBI Taxonomy" id="935616"/>
    <lineage>
        <taxon>Bacteria</taxon>
        <taxon>Bacillati</taxon>
        <taxon>Bacillota</taxon>
        <taxon>Bacilli</taxon>
        <taxon>Bacillales</taxon>
        <taxon>Bacillaceae</taxon>
        <taxon>Halalkalibacter</taxon>
    </lineage>
</organism>
<dbReference type="InterPro" id="IPR033932">
    <property type="entry name" value="YtcJ-like"/>
</dbReference>
<dbReference type="Gene3D" id="3.10.310.70">
    <property type="match status" value="1"/>
</dbReference>
<dbReference type="EC" id="3.5.-.-" evidence="2"/>
<protein>
    <submittedName>
        <fullName evidence="2">Amidohydrolase</fullName>
        <ecNumber evidence="2">3.5.-.-</ecNumber>
    </submittedName>
</protein>
<dbReference type="Gene3D" id="3.20.20.140">
    <property type="entry name" value="Metal-dependent hydrolases"/>
    <property type="match status" value="1"/>
</dbReference>
<dbReference type="InterPro" id="IPR032466">
    <property type="entry name" value="Metal_Hydrolase"/>
</dbReference>
<dbReference type="SUPFAM" id="SSF51338">
    <property type="entry name" value="Composite domain of metallo-dependent hydrolases"/>
    <property type="match status" value="1"/>
</dbReference>
<dbReference type="InterPro" id="IPR011059">
    <property type="entry name" value="Metal-dep_hydrolase_composite"/>
</dbReference>
<name>A0ABV6NCJ2_9BACI</name>
<gene>
    <name evidence="2" type="ORF">ACFFH4_02615</name>
</gene>
<dbReference type="SUPFAM" id="SSF51556">
    <property type="entry name" value="Metallo-dependent hydrolases"/>
    <property type="match status" value="1"/>
</dbReference>
<evidence type="ECO:0000259" key="1">
    <source>
        <dbReference type="Pfam" id="PF07969"/>
    </source>
</evidence>
<feature type="domain" description="Amidohydrolase 3" evidence="1">
    <location>
        <begin position="52"/>
        <end position="527"/>
    </location>
</feature>
<proteinExistence type="predicted"/>
<evidence type="ECO:0000313" key="3">
    <source>
        <dbReference type="Proteomes" id="UP001589833"/>
    </source>
</evidence>
<dbReference type="CDD" id="cd01300">
    <property type="entry name" value="YtcJ_like"/>
    <property type="match status" value="1"/>
</dbReference>
<keyword evidence="2" id="KW-0378">Hydrolase</keyword>
<dbReference type="PANTHER" id="PTHR22642">
    <property type="entry name" value="IMIDAZOLONEPROPIONASE"/>
    <property type="match status" value="1"/>
</dbReference>
<sequence>MGTLWYNGTFFTMQNEHETVEAVYVENGWITEVGKKDTLEKKYADSIRERHNLKQLFIYPGFVDSHLHMVGHGEKLIRLDLSGIQAAEEMKTKLVQASTETKRDDWIFGEGWNENNFSDRKIFHKQELDEISHGNPMFLTRICRHAALVNSRALALAGIKKETKDPEGGVIVRDDSGEPTGYLLDTAADLVKAVMPKVSDEYVERALKVAVDDLYRVGLVGGHTEDLHYYGGFKQTFSQFQKVIDGKKRKFRAHLLVHHEAIAEMEAEGYEKGEVTSYLELGAVKIFADGALGGRTAYLRKPYTDDPSTSGVAIHTEESLQQLVKQARAKNRPVAIHAIGDGALEMTLTALERYPLKEGRDRLIHVQIADPSLIERMKKLPVILDLQPRFVASDFPWVIERLGEERIQYSFAWKTLLQAGLPCAGGSDAPIEPADPLLGIHAAITRKSVGEEHEGYVPEQKLTPFEAVQLFTSGSAYAIEKEHERGQIREGFVADFTVLDQNLFTIAPDDIVHANVGMTIVDNSIMYKKSE</sequence>
<reference evidence="2 3" key="1">
    <citation type="submission" date="2024-09" db="EMBL/GenBank/DDBJ databases">
        <authorList>
            <person name="Sun Q."/>
            <person name="Mori K."/>
        </authorList>
    </citation>
    <scope>NUCLEOTIDE SEQUENCE [LARGE SCALE GENOMIC DNA]</scope>
    <source>
        <strain evidence="2 3">NCAIM B.02301</strain>
    </source>
</reference>
<dbReference type="InterPro" id="IPR013108">
    <property type="entry name" value="Amidohydro_3"/>
</dbReference>